<feature type="transmembrane region" description="Helical" evidence="1">
    <location>
        <begin position="116"/>
        <end position="137"/>
    </location>
</feature>
<protein>
    <submittedName>
        <fullName evidence="3">Sensor histidine kinase</fullName>
        <ecNumber evidence="3">2.7.13.3</ecNumber>
    </submittedName>
</protein>
<evidence type="ECO:0000256" key="1">
    <source>
        <dbReference type="SAM" id="Phobius"/>
    </source>
</evidence>
<keyword evidence="3" id="KW-0808">Transferase</keyword>
<name>A0ABW7NAV3_9BACT</name>
<feature type="transmembrane region" description="Helical" evidence="1">
    <location>
        <begin position="81"/>
        <end position="104"/>
    </location>
</feature>
<dbReference type="Proteomes" id="UP001610063">
    <property type="component" value="Unassembled WGS sequence"/>
</dbReference>
<dbReference type="InterPro" id="IPR050640">
    <property type="entry name" value="Bact_2-comp_sensor_kinase"/>
</dbReference>
<accession>A0ABW7NAV3</accession>
<keyword evidence="1" id="KW-1133">Transmembrane helix</keyword>
<feature type="domain" description="Signal transduction histidine kinase internal region" evidence="2">
    <location>
        <begin position="158"/>
        <end position="236"/>
    </location>
</feature>
<dbReference type="PANTHER" id="PTHR34220:SF7">
    <property type="entry name" value="SENSOR HISTIDINE KINASE YPDA"/>
    <property type="match status" value="1"/>
</dbReference>
<dbReference type="EMBL" id="JBIPKE010000017">
    <property type="protein sequence ID" value="MFH6984486.1"/>
    <property type="molecule type" value="Genomic_DNA"/>
</dbReference>
<reference evidence="3 4" key="1">
    <citation type="journal article" date="2013" name="Int. J. Syst. Evol. Microbiol.">
        <title>Marinoscillum luteum sp. nov., isolated from marine sediment.</title>
        <authorList>
            <person name="Cha I.T."/>
            <person name="Park S.J."/>
            <person name="Kim S.J."/>
            <person name="Kim J.G."/>
            <person name="Jung M.Y."/>
            <person name="Shin K.S."/>
            <person name="Kwon K.K."/>
            <person name="Yang S.H."/>
            <person name="Seo Y.S."/>
            <person name="Rhee S.K."/>
        </authorList>
    </citation>
    <scope>NUCLEOTIDE SEQUENCE [LARGE SCALE GENOMIC DNA]</scope>
    <source>
        <strain evidence="3 4">KCTC 23939</strain>
    </source>
</reference>
<keyword evidence="4" id="KW-1185">Reference proteome</keyword>
<dbReference type="Gene3D" id="3.30.565.10">
    <property type="entry name" value="Histidine kinase-like ATPase, C-terminal domain"/>
    <property type="match status" value="1"/>
</dbReference>
<gene>
    <name evidence="3" type="ORF">ACHKAR_13620</name>
</gene>
<evidence type="ECO:0000259" key="2">
    <source>
        <dbReference type="Pfam" id="PF06580"/>
    </source>
</evidence>
<dbReference type="InterPro" id="IPR036890">
    <property type="entry name" value="HATPase_C_sf"/>
</dbReference>
<feature type="transmembrane region" description="Helical" evidence="1">
    <location>
        <begin position="38"/>
        <end position="60"/>
    </location>
</feature>
<evidence type="ECO:0000313" key="3">
    <source>
        <dbReference type="EMBL" id="MFH6984486.1"/>
    </source>
</evidence>
<feature type="transmembrane region" description="Helical" evidence="1">
    <location>
        <begin position="9"/>
        <end position="26"/>
    </location>
</feature>
<dbReference type="EC" id="2.7.13.3" evidence="3"/>
<sequence length="348" mass="40751">MKNFKIREIHVRWVGIFLVGFLVMFTEQEGTPAAALPFWSHYFVSVAFTAIYWNGAYLLFMWFRKVFPEISQTYKRLFLTYMALFVWMSIGGIPFKMALGLVEYTLSGVFLACSEYFMLNIILAIIIGTIYETVFFFEKWKESIQQNEELKNQQIRTQFEVLQNQMSPHFLFNSLNTLTTLIAENQQVAIDFTQKLSEVYRYILQNKERDLVHLHEELDFAKSYLYLLKMRFPDNLTATFNVDKKYEHLSIAPLTIQMLVENAIKHNVVSKADPLHIDVYVENGSSIVVKNNLQKRPVIEKSTKTGLANIRKRYEYLGNRQIEIITTPKNYMVAIPLIDLIENRNIAV</sequence>
<keyword evidence="3" id="KW-0418">Kinase</keyword>
<keyword evidence="1" id="KW-0812">Transmembrane</keyword>
<dbReference type="Pfam" id="PF06580">
    <property type="entry name" value="His_kinase"/>
    <property type="match status" value="1"/>
</dbReference>
<dbReference type="InterPro" id="IPR010559">
    <property type="entry name" value="Sig_transdc_His_kin_internal"/>
</dbReference>
<dbReference type="PANTHER" id="PTHR34220">
    <property type="entry name" value="SENSOR HISTIDINE KINASE YPDA"/>
    <property type="match status" value="1"/>
</dbReference>
<comment type="caution">
    <text evidence="3">The sequence shown here is derived from an EMBL/GenBank/DDBJ whole genome shotgun (WGS) entry which is preliminary data.</text>
</comment>
<dbReference type="GO" id="GO:0004673">
    <property type="term" value="F:protein histidine kinase activity"/>
    <property type="evidence" value="ECO:0007669"/>
    <property type="project" value="UniProtKB-EC"/>
</dbReference>
<evidence type="ECO:0000313" key="4">
    <source>
        <dbReference type="Proteomes" id="UP001610063"/>
    </source>
</evidence>
<proteinExistence type="predicted"/>
<organism evidence="3 4">
    <name type="scientific">Marinoscillum luteum</name>
    <dbReference type="NCBI Taxonomy" id="861051"/>
    <lineage>
        <taxon>Bacteria</taxon>
        <taxon>Pseudomonadati</taxon>
        <taxon>Bacteroidota</taxon>
        <taxon>Cytophagia</taxon>
        <taxon>Cytophagales</taxon>
        <taxon>Reichenbachiellaceae</taxon>
        <taxon>Marinoscillum</taxon>
    </lineage>
</organism>
<keyword evidence="1" id="KW-0472">Membrane</keyword>
<dbReference type="RefSeq" id="WP_159584760.1">
    <property type="nucleotide sequence ID" value="NZ_JBIPKE010000017.1"/>
</dbReference>